<evidence type="ECO:0000313" key="1">
    <source>
        <dbReference type="EMBL" id="KAA6388271.1"/>
    </source>
</evidence>
<dbReference type="Proteomes" id="UP000324800">
    <property type="component" value="Unassembled WGS sequence"/>
</dbReference>
<proteinExistence type="predicted"/>
<reference evidence="1 2" key="1">
    <citation type="submission" date="2019-03" db="EMBL/GenBank/DDBJ databases">
        <title>Single cell metagenomics reveals metabolic interactions within the superorganism composed of flagellate Streblomastix strix and complex community of Bacteroidetes bacteria on its surface.</title>
        <authorList>
            <person name="Treitli S.C."/>
            <person name="Kolisko M."/>
            <person name="Husnik F."/>
            <person name="Keeling P."/>
            <person name="Hampl V."/>
        </authorList>
    </citation>
    <scope>NUCLEOTIDE SEQUENCE [LARGE SCALE GENOMIC DNA]</scope>
    <source>
        <strain evidence="1">ST1C</strain>
    </source>
</reference>
<gene>
    <name evidence="1" type="ORF">EZS28_016202</name>
</gene>
<accession>A0A5J4W017</accession>
<evidence type="ECO:0000313" key="2">
    <source>
        <dbReference type="Proteomes" id="UP000324800"/>
    </source>
</evidence>
<organism evidence="1 2">
    <name type="scientific">Streblomastix strix</name>
    <dbReference type="NCBI Taxonomy" id="222440"/>
    <lineage>
        <taxon>Eukaryota</taxon>
        <taxon>Metamonada</taxon>
        <taxon>Preaxostyla</taxon>
        <taxon>Oxymonadida</taxon>
        <taxon>Streblomastigidae</taxon>
        <taxon>Streblomastix</taxon>
    </lineage>
</organism>
<protein>
    <submittedName>
        <fullName evidence="1">Uncharacterized protein</fullName>
    </submittedName>
</protein>
<dbReference type="EMBL" id="SNRW01004048">
    <property type="protein sequence ID" value="KAA6388271.1"/>
    <property type="molecule type" value="Genomic_DNA"/>
</dbReference>
<dbReference type="AlphaFoldDB" id="A0A5J4W017"/>
<comment type="caution">
    <text evidence="1">The sequence shown here is derived from an EMBL/GenBank/DDBJ whole genome shotgun (WGS) entry which is preliminary data.</text>
</comment>
<name>A0A5J4W017_9EUKA</name>
<sequence length="231" mass="26015">MWKLFFPNKSKNDQIVIPAQTIIDFADSKKYNQQDSKNQQYSTTLPSPAEVASALSQVTSFINIPSNCNSIIQIPKLISSIIQLQTYKSQIRDQSRILLIQMRLSGDESVQEQLINSGYIQSIAFMTSLCSGCSRESTDEISLTLQYFSHLISQLNHGRSVQNPFPPQPTLAKISGENIEECGFYEEIDGQLVNVSEFNSQIVESATLSKSAIQNIYIDPSNPRPYLYKQF</sequence>